<keyword evidence="1" id="KW-0732">Signal</keyword>
<dbReference type="AlphaFoldDB" id="A0AA88QAG2"/>
<protein>
    <submittedName>
        <fullName evidence="2">Uncharacterized protein</fullName>
    </submittedName>
</protein>
<accession>A0AA88QAG2</accession>
<keyword evidence="3" id="KW-1185">Reference proteome</keyword>
<evidence type="ECO:0000256" key="1">
    <source>
        <dbReference type="SAM" id="SignalP"/>
    </source>
</evidence>
<evidence type="ECO:0000313" key="2">
    <source>
        <dbReference type="EMBL" id="KAK2908413.1"/>
    </source>
</evidence>
<evidence type="ECO:0000313" key="3">
    <source>
        <dbReference type="Proteomes" id="UP001187343"/>
    </source>
</evidence>
<comment type="caution">
    <text evidence="2">The sequence shown here is derived from an EMBL/GenBank/DDBJ whole genome shotgun (WGS) entry which is preliminary data.</text>
</comment>
<organism evidence="2 3">
    <name type="scientific">Cirrhinus molitorella</name>
    <name type="common">mud carp</name>
    <dbReference type="NCBI Taxonomy" id="172907"/>
    <lineage>
        <taxon>Eukaryota</taxon>
        <taxon>Metazoa</taxon>
        <taxon>Chordata</taxon>
        <taxon>Craniata</taxon>
        <taxon>Vertebrata</taxon>
        <taxon>Euteleostomi</taxon>
        <taxon>Actinopterygii</taxon>
        <taxon>Neopterygii</taxon>
        <taxon>Teleostei</taxon>
        <taxon>Ostariophysi</taxon>
        <taxon>Cypriniformes</taxon>
        <taxon>Cyprinidae</taxon>
        <taxon>Labeoninae</taxon>
        <taxon>Labeonini</taxon>
        <taxon>Cirrhinus</taxon>
    </lineage>
</organism>
<dbReference type="EMBL" id="JAUYZG010000004">
    <property type="protein sequence ID" value="KAK2908413.1"/>
    <property type="molecule type" value="Genomic_DNA"/>
</dbReference>
<name>A0AA88QAG2_9TELE</name>
<sequence length="170" mass="19642">MCFSLSLENICFFFLFSFIHKGCVSLINRYLQFQMCCCWKWSLESGVKDTFEKHFIQENEHLPSKFLYMLKADSPEESTAVEMQETEEWSGSVWVDQRGKATVLFRTSSAGSEPTNCCLNTAVPVLQLTTVSTSTCLCWDPCNKSILHLIFLFIQHQSMKPEIQKFHDII</sequence>
<gene>
    <name evidence="2" type="ORF">Q8A67_004250</name>
</gene>
<reference evidence="2" key="1">
    <citation type="submission" date="2023-08" db="EMBL/GenBank/DDBJ databases">
        <title>Chromosome-level Genome Assembly of mud carp (Cirrhinus molitorella).</title>
        <authorList>
            <person name="Liu H."/>
        </authorList>
    </citation>
    <scope>NUCLEOTIDE SEQUENCE</scope>
    <source>
        <strain evidence="2">Prfri</strain>
        <tissue evidence="2">Muscle</tissue>
    </source>
</reference>
<feature type="chain" id="PRO_5041704609" evidence="1">
    <location>
        <begin position="26"/>
        <end position="170"/>
    </location>
</feature>
<dbReference type="Proteomes" id="UP001187343">
    <property type="component" value="Unassembled WGS sequence"/>
</dbReference>
<feature type="signal peptide" evidence="1">
    <location>
        <begin position="1"/>
        <end position="25"/>
    </location>
</feature>
<proteinExistence type="predicted"/>